<sequence length="530" mass="54643">MTLTGHSHIAGQSVPGDNGTIHGLNPASNERLEPGYTLLSEEQLKAATAAAADAHASFSTLDPETHARFLESIAENIESLGEELIVRAGQETGLPPARLQGERARTTGQLRLFAAVVRQGDFRGVRIDPALPERTPAPRVDVRQRQIPLGPVAVFGASNFPLAFSTAGGDTASALAAGCPVVFKAHNAHPGTSDLVAQAIARAVKDAGIHPGVFSLVYGPGASIGQALVADPAIKAVGFTGSQAAGISLMRTAAARPEPIPVYAEMSSLNPVFVFPGALRADVEALAQQYVAAVTGSSGQLCTSPGLLFTPAGKDGDRLVAAIGRAIAGCTGQTMLTEGIAGAWDSGTGALGDAENVSVIGHGIAGPTENAPAPTIFGAGIEDLVANPVLHAEIFGAASLIIRYSGLDELVDATNRLEGQLTASLQLTEEDYPAAAPLLPVLEQKVGRIIVNGWPTGVEVGHAMVHGGPFPATSDTRTTSVGTLAINRFLRPVAYQNLPQDLLPAPLQDANPWHLNRQINGTSETALLDA</sequence>
<evidence type="ECO:0000256" key="2">
    <source>
        <dbReference type="SAM" id="MobiDB-lite"/>
    </source>
</evidence>
<dbReference type="Gene3D" id="3.40.309.10">
    <property type="entry name" value="Aldehyde Dehydrogenase, Chain A, domain 2"/>
    <property type="match status" value="1"/>
</dbReference>
<dbReference type="Gene3D" id="3.40.605.10">
    <property type="entry name" value="Aldehyde Dehydrogenase, Chain A, domain 1"/>
    <property type="match status" value="1"/>
</dbReference>
<comment type="caution">
    <text evidence="4">The sequence shown here is derived from an EMBL/GenBank/DDBJ whole genome shotgun (WGS) entry which is preliminary data.</text>
</comment>
<dbReference type="Proteomes" id="UP000479226">
    <property type="component" value="Unassembled WGS sequence"/>
</dbReference>
<feature type="domain" description="Aldehyde dehydrogenase" evidence="3">
    <location>
        <begin position="17"/>
        <end position="310"/>
    </location>
</feature>
<keyword evidence="5" id="KW-1185">Reference proteome</keyword>
<dbReference type="InterPro" id="IPR016162">
    <property type="entry name" value="Ald_DH_N"/>
</dbReference>
<dbReference type="SUPFAM" id="SSF53720">
    <property type="entry name" value="ALDH-like"/>
    <property type="match status" value="1"/>
</dbReference>
<name>A0ABX0DM70_9MICC</name>
<dbReference type="PANTHER" id="PTHR43353">
    <property type="entry name" value="SUCCINATE-SEMIALDEHYDE DEHYDROGENASE, MITOCHONDRIAL"/>
    <property type="match status" value="1"/>
</dbReference>
<dbReference type="InterPro" id="IPR015590">
    <property type="entry name" value="Aldehyde_DH_dom"/>
</dbReference>
<evidence type="ECO:0000313" key="4">
    <source>
        <dbReference type="EMBL" id="NGN85307.1"/>
    </source>
</evidence>
<evidence type="ECO:0000313" key="5">
    <source>
        <dbReference type="Proteomes" id="UP000479226"/>
    </source>
</evidence>
<keyword evidence="1" id="KW-0560">Oxidoreductase</keyword>
<dbReference type="InterPro" id="IPR016161">
    <property type="entry name" value="Ald_DH/histidinol_DH"/>
</dbReference>
<dbReference type="Pfam" id="PF00171">
    <property type="entry name" value="Aldedh"/>
    <property type="match status" value="1"/>
</dbReference>
<organism evidence="4 5">
    <name type="scientific">Arthrobacter silviterrae</name>
    <dbReference type="NCBI Taxonomy" id="2026658"/>
    <lineage>
        <taxon>Bacteria</taxon>
        <taxon>Bacillati</taxon>
        <taxon>Actinomycetota</taxon>
        <taxon>Actinomycetes</taxon>
        <taxon>Micrococcales</taxon>
        <taxon>Micrococcaceae</taxon>
        <taxon>Arthrobacter</taxon>
    </lineage>
</organism>
<feature type="region of interest" description="Disordered" evidence="2">
    <location>
        <begin position="1"/>
        <end position="29"/>
    </location>
</feature>
<protein>
    <submittedName>
        <fullName evidence="4">Aldehyde dehydrogenase (NADP(+))</fullName>
    </submittedName>
</protein>
<dbReference type="InterPro" id="IPR050740">
    <property type="entry name" value="Aldehyde_DH_Superfamily"/>
</dbReference>
<dbReference type="PANTHER" id="PTHR43353:SF3">
    <property type="entry name" value="ALDEHYDE DEHYDROGENASE-RELATED"/>
    <property type="match status" value="1"/>
</dbReference>
<dbReference type="EMBL" id="JAAKZI010000044">
    <property type="protein sequence ID" value="NGN85307.1"/>
    <property type="molecule type" value="Genomic_DNA"/>
</dbReference>
<accession>A0ABX0DM70</accession>
<dbReference type="CDD" id="cd07129">
    <property type="entry name" value="ALDH_KGSADH"/>
    <property type="match status" value="1"/>
</dbReference>
<evidence type="ECO:0000259" key="3">
    <source>
        <dbReference type="Pfam" id="PF00171"/>
    </source>
</evidence>
<dbReference type="RefSeq" id="WP_165183517.1">
    <property type="nucleotide sequence ID" value="NZ_JAAKZI010000044.1"/>
</dbReference>
<dbReference type="InterPro" id="IPR044151">
    <property type="entry name" value="ALDH_KGSADH"/>
</dbReference>
<reference evidence="4 5" key="1">
    <citation type="submission" date="2020-02" db="EMBL/GenBank/DDBJ databases">
        <title>Genome sequence of the type strain DSM 27180 of Arthrobacter silviterrae.</title>
        <authorList>
            <person name="Gao J."/>
            <person name="Sun J."/>
        </authorList>
    </citation>
    <scope>NUCLEOTIDE SEQUENCE [LARGE SCALE GENOMIC DNA]</scope>
    <source>
        <strain evidence="4 5">DSM 27180</strain>
    </source>
</reference>
<proteinExistence type="predicted"/>
<gene>
    <name evidence="4" type="ORF">G6N77_17835</name>
</gene>
<dbReference type="InterPro" id="IPR016163">
    <property type="entry name" value="Ald_DH_C"/>
</dbReference>
<evidence type="ECO:0000256" key="1">
    <source>
        <dbReference type="ARBA" id="ARBA00023002"/>
    </source>
</evidence>